<dbReference type="Gene3D" id="3.90.180.10">
    <property type="entry name" value="Medium-chain alcohol dehydrogenases, catalytic domain"/>
    <property type="match status" value="1"/>
</dbReference>
<dbReference type="NCBIfam" id="TIGR02823">
    <property type="entry name" value="oxido_YhdH"/>
    <property type="match status" value="1"/>
</dbReference>
<dbReference type="InterPro" id="IPR014188">
    <property type="entry name" value="Acrylyl-CoA_reductase_AcuI"/>
</dbReference>
<dbReference type="InterPro" id="IPR051397">
    <property type="entry name" value="Zn-ADH-like_protein"/>
</dbReference>
<dbReference type="EMBL" id="AFVQ02000006">
    <property type="protein sequence ID" value="KLI03872.1"/>
    <property type="molecule type" value="Genomic_DNA"/>
</dbReference>
<dbReference type="GO" id="GO:0043957">
    <property type="term" value="F:acryloyl-CoA reductase (NADPH) activity"/>
    <property type="evidence" value="ECO:0007669"/>
    <property type="project" value="TreeGrafter"/>
</dbReference>
<gene>
    <name evidence="2" type="ORF">SINU_00485</name>
</gene>
<dbReference type="InterPro" id="IPR013149">
    <property type="entry name" value="ADH-like_C"/>
</dbReference>
<name>A0A0U1QSY1_9BACL</name>
<dbReference type="SUPFAM" id="SSF51735">
    <property type="entry name" value="NAD(P)-binding Rossmann-fold domains"/>
    <property type="match status" value="1"/>
</dbReference>
<evidence type="ECO:0000313" key="2">
    <source>
        <dbReference type="EMBL" id="KLI03872.1"/>
    </source>
</evidence>
<accession>A0A0U1QSY1</accession>
<feature type="domain" description="Enoyl reductase (ER)" evidence="1">
    <location>
        <begin position="19"/>
        <end position="329"/>
    </location>
</feature>
<evidence type="ECO:0000313" key="3">
    <source>
        <dbReference type="Proteomes" id="UP000035553"/>
    </source>
</evidence>
<dbReference type="OrthoDB" id="9782155at2"/>
<dbReference type="RefSeq" id="WP_010025889.1">
    <property type="nucleotide sequence ID" value="NZ_AFVQ02000006.1"/>
</dbReference>
<evidence type="ECO:0000259" key="1">
    <source>
        <dbReference type="SMART" id="SM00829"/>
    </source>
</evidence>
<dbReference type="Gene3D" id="3.40.50.720">
    <property type="entry name" value="NAD(P)-binding Rossmann-like Domain"/>
    <property type="match status" value="1"/>
</dbReference>
<proteinExistence type="predicted"/>
<dbReference type="InterPro" id="IPR011032">
    <property type="entry name" value="GroES-like_sf"/>
</dbReference>
<dbReference type="PANTHER" id="PTHR43677">
    <property type="entry name" value="SHORT-CHAIN DEHYDROGENASE/REDUCTASE"/>
    <property type="match status" value="1"/>
</dbReference>
<dbReference type="Pfam" id="PF00107">
    <property type="entry name" value="ADH_zinc_N"/>
    <property type="match status" value="1"/>
</dbReference>
<dbReference type="STRING" id="1069536.SINU_00485"/>
<dbReference type="Proteomes" id="UP000035553">
    <property type="component" value="Unassembled WGS sequence"/>
</dbReference>
<dbReference type="SUPFAM" id="SSF50129">
    <property type="entry name" value="GroES-like"/>
    <property type="match status" value="1"/>
</dbReference>
<dbReference type="InterPro" id="IPR036291">
    <property type="entry name" value="NAD(P)-bd_dom_sf"/>
</dbReference>
<reference evidence="2 3" key="1">
    <citation type="journal article" date="2011" name="J. Bacteriol.">
        <title>Draft genome sequence of Sporolactobacillus inulinus strain CASD, an efficient D-lactic acid-producing bacterium with high-concentration lactate tolerance capability.</title>
        <authorList>
            <person name="Yu B."/>
            <person name="Su F."/>
            <person name="Wang L."/>
            <person name="Xu K."/>
            <person name="Zhao B."/>
            <person name="Xu P."/>
        </authorList>
    </citation>
    <scope>NUCLEOTIDE SEQUENCE [LARGE SCALE GENOMIC DNA]</scope>
    <source>
        <strain evidence="2 3">CASD</strain>
    </source>
</reference>
<dbReference type="InterPro" id="IPR020843">
    <property type="entry name" value="ER"/>
</dbReference>
<dbReference type="PANTHER" id="PTHR43677:SF1">
    <property type="entry name" value="ACRYLYL-COA REDUCTASE ACUI-RELATED"/>
    <property type="match status" value="1"/>
</dbReference>
<dbReference type="Pfam" id="PF08240">
    <property type="entry name" value="ADH_N"/>
    <property type="match status" value="1"/>
</dbReference>
<comment type="caution">
    <text evidence="2">The sequence shown here is derived from an EMBL/GenBank/DDBJ whole genome shotgun (WGS) entry which is preliminary data.</text>
</comment>
<dbReference type="InterPro" id="IPR013154">
    <property type="entry name" value="ADH-like_N"/>
</dbReference>
<keyword evidence="3" id="KW-1185">Reference proteome</keyword>
<protein>
    <submittedName>
        <fullName evidence="2">Quinone oxidoreductase</fullName>
    </submittedName>
</protein>
<dbReference type="SMART" id="SM00829">
    <property type="entry name" value="PKS_ER"/>
    <property type="match status" value="1"/>
</dbReference>
<organism evidence="2 3">
    <name type="scientific">Sporolactobacillus inulinus CASD</name>
    <dbReference type="NCBI Taxonomy" id="1069536"/>
    <lineage>
        <taxon>Bacteria</taxon>
        <taxon>Bacillati</taxon>
        <taxon>Bacillota</taxon>
        <taxon>Bacilli</taxon>
        <taxon>Bacillales</taxon>
        <taxon>Sporolactobacillaceae</taxon>
        <taxon>Sporolactobacillus</taxon>
    </lineage>
</organism>
<dbReference type="AlphaFoldDB" id="A0A0U1QSY1"/>
<sequence length="338" mass="35874">MNKSFHALVVNKIEQSFSRRIESLTLNDLPEAGVLLRVCYSGINYKDSLAAIPNGHILKDYPFVPGIDLSGIVVSSEDPRFKEGDPVIATGYGLGVSHFGGFSEYARIPADWIVPLPSALTLKEAMMIGTAGFTAALSVFRLEQAGIAPDKGEVLVTGASGGVGSHAVALLSDLGYTVVASTGKSAEASNYLKTLGARSMITREEVFDGTVKPLQKQLWTAAIDSVGGKPLAALLGRIRYGGYVAACGLAAGSELPATVFPFILRGVSLLGIDSVSCPMEQRQDIWQRLAELHKPEKLAAIAQKEIPLSQLPNALPALLNGNKIGRTIVTINPKFTDE</sequence>